<keyword evidence="12" id="KW-1185">Reference proteome</keyword>
<dbReference type="PANTHER" id="PTHR10655:SF17">
    <property type="entry name" value="LYSOPHOSPHOLIPASE-LIKE PROTEIN 1"/>
    <property type="match status" value="1"/>
</dbReference>
<dbReference type="Gene3D" id="3.40.50.1820">
    <property type="entry name" value="alpha/beta hydrolase"/>
    <property type="match status" value="1"/>
</dbReference>
<comment type="similarity">
    <text evidence="1">Belongs to the AB hydrolase superfamily. AB hydrolase 2 family.</text>
</comment>
<dbReference type="EC" id="3.1.2.22" evidence="2"/>
<evidence type="ECO:0000256" key="7">
    <source>
        <dbReference type="ARBA" id="ARBA00029392"/>
    </source>
</evidence>
<dbReference type="SUPFAM" id="SSF53474">
    <property type="entry name" value="alpha/beta-Hydrolases"/>
    <property type="match status" value="1"/>
</dbReference>
<dbReference type="GO" id="GO:0008474">
    <property type="term" value="F:palmitoyl-(protein) hydrolase activity"/>
    <property type="evidence" value="ECO:0007669"/>
    <property type="project" value="UniProtKB-EC"/>
</dbReference>
<name>A0A167NIY1_CALVF</name>
<evidence type="ECO:0000256" key="1">
    <source>
        <dbReference type="ARBA" id="ARBA00006499"/>
    </source>
</evidence>
<keyword evidence="5" id="KW-0378">Hydrolase</keyword>
<dbReference type="STRING" id="1330018.A0A167NIY1"/>
<dbReference type="Pfam" id="PF02230">
    <property type="entry name" value="Abhydrolase_2"/>
    <property type="match status" value="1"/>
</dbReference>
<evidence type="ECO:0000313" key="12">
    <source>
        <dbReference type="Proteomes" id="UP000076738"/>
    </source>
</evidence>
<evidence type="ECO:0000313" key="11">
    <source>
        <dbReference type="EMBL" id="KZO97761.1"/>
    </source>
</evidence>
<comment type="function">
    <text evidence="7">Hydrolyzes fatty acids from S-acylated cysteine residues in proteins with a strong preference for palmitoylated G-alpha proteins over other acyl substrates. Mediates the deacylation of G-alpha proteins such as GPA1 in vivo, but has weak or no activity toward palmitoylated Ras proteins. Has weak lysophospholipase activity in vitro; however such activity may not exist in vivo.</text>
</comment>
<evidence type="ECO:0000256" key="5">
    <source>
        <dbReference type="ARBA" id="ARBA00022801"/>
    </source>
</evidence>
<accession>A0A167NIY1</accession>
<dbReference type="InterPro" id="IPR050565">
    <property type="entry name" value="LYPA1-2/EST-like"/>
</dbReference>
<reference evidence="11 12" key="1">
    <citation type="journal article" date="2016" name="Mol. Biol. Evol.">
        <title>Comparative Genomics of Early-Diverging Mushroom-Forming Fungi Provides Insights into the Origins of Lignocellulose Decay Capabilities.</title>
        <authorList>
            <person name="Nagy L.G."/>
            <person name="Riley R."/>
            <person name="Tritt A."/>
            <person name="Adam C."/>
            <person name="Daum C."/>
            <person name="Floudas D."/>
            <person name="Sun H."/>
            <person name="Yadav J.S."/>
            <person name="Pangilinan J."/>
            <person name="Larsson K.H."/>
            <person name="Matsuura K."/>
            <person name="Barry K."/>
            <person name="Labutti K."/>
            <person name="Kuo R."/>
            <person name="Ohm R.A."/>
            <person name="Bhattacharya S.S."/>
            <person name="Shirouzu T."/>
            <person name="Yoshinaga Y."/>
            <person name="Martin F.M."/>
            <person name="Grigoriev I.V."/>
            <person name="Hibbett D.S."/>
        </authorList>
    </citation>
    <scope>NUCLEOTIDE SEQUENCE [LARGE SCALE GENOMIC DNA]</scope>
    <source>
        <strain evidence="11 12">TUFC12733</strain>
    </source>
</reference>
<dbReference type="PANTHER" id="PTHR10655">
    <property type="entry name" value="LYSOPHOSPHOLIPASE-RELATED"/>
    <property type="match status" value="1"/>
</dbReference>
<evidence type="ECO:0000256" key="2">
    <source>
        <dbReference type="ARBA" id="ARBA00012423"/>
    </source>
</evidence>
<dbReference type="EMBL" id="KV417278">
    <property type="protein sequence ID" value="KZO97761.1"/>
    <property type="molecule type" value="Genomic_DNA"/>
</dbReference>
<sequence>MSAVQKPIAGAPWVLLPPREHTATVVLLHGLGGSGEGWLWLGEELRKKKALGGVKWVLPSAPLRAITANFGQKMPGWYDVRRVDSSDAPRVEDEDGLFETVSNVHALLDKEIQNGIPSERIVLAGFSQGAAVTLAAGLTYSKKLAGIAAMSGYLMCKERVEKEKSAYVPQLPLFLAHGKDDGVVSIQRSVQSVVALEETFGYQLVGYGPDEGEGTLTVKHYDGLGHAVGDEEVEDFRRWLESVLHTKQG</sequence>
<evidence type="ECO:0000256" key="6">
    <source>
        <dbReference type="ARBA" id="ARBA00022832"/>
    </source>
</evidence>
<keyword evidence="6" id="KW-0443">Lipid metabolism</keyword>
<dbReference type="AlphaFoldDB" id="A0A167NIY1"/>
<dbReference type="InterPro" id="IPR003140">
    <property type="entry name" value="PLipase/COase/thioEstase"/>
</dbReference>
<gene>
    <name evidence="11" type="ORF">CALVIDRAFT_479415</name>
</gene>
<keyword evidence="4" id="KW-0719">Serine esterase</keyword>
<evidence type="ECO:0000256" key="8">
    <source>
        <dbReference type="ARBA" id="ARBA00031195"/>
    </source>
</evidence>
<evidence type="ECO:0000256" key="9">
    <source>
        <dbReference type="ARBA" id="ARBA00047337"/>
    </source>
</evidence>
<protein>
    <recommendedName>
        <fullName evidence="3">Acyl-protein thioesterase 1</fullName>
        <ecNumber evidence="2">3.1.2.22</ecNumber>
    </recommendedName>
    <alternativeName>
        <fullName evidence="8">Palmitoyl-protein hydrolase</fullName>
    </alternativeName>
</protein>
<feature type="domain" description="Phospholipase/carboxylesterase/thioesterase" evidence="10">
    <location>
        <begin position="14"/>
        <end position="200"/>
    </location>
</feature>
<evidence type="ECO:0000256" key="3">
    <source>
        <dbReference type="ARBA" id="ARBA00014923"/>
    </source>
</evidence>
<dbReference type="OrthoDB" id="2418081at2759"/>
<dbReference type="InterPro" id="IPR029058">
    <property type="entry name" value="AB_hydrolase_fold"/>
</dbReference>
<dbReference type="GO" id="GO:0052689">
    <property type="term" value="F:carboxylic ester hydrolase activity"/>
    <property type="evidence" value="ECO:0007669"/>
    <property type="project" value="UniProtKB-KW"/>
</dbReference>
<evidence type="ECO:0000256" key="4">
    <source>
        <dbReference type="ARBA" id="ARBA00022487"/>
    </source>
</evidence>
<organism evidence="11 12">
    <name type="scientific">Calocera viscosa (strain TUFC12733)</name>
    <dbReference type="NCBI Taxonomy" id="1330018"/>
    <lineage>
        <taxon>Eukaryota</taxon>
        <taxon>Fungi</taxon>
        <taxon>Dikarya</taxon>
        <taxon>Basidiomycota</taxon>
        <taxon>Agaricomycotina</taxon>
        <taxon>Dacrymycetes</taxon>
        <taxon>Dacrymycetales</taxon>
        <taxon>Dacrymycetaceae</taxon>
        <taxon>Calocera</taxon>
    </lineage>
</organism>
<dbReference type="GO" id="GO:0005737">
    <property type="term" value="C:cytoplasm"/>
    <property type="evidence" value="ECO:0007669"/>
    <property type="project" value="TreeGrafter"/>
</dbReference>
<keyword evidence="6" id="KW-0276">Fatty acid metabolism</keyword>
<dbReference type="Proteomes" id="UP000076738">
    <property type="component" value="Unassembled WGS sequence"/>
</dbReference>
<evidence type="ECO:0000259" key="10">
    <source>
        <dbReference type="Pfam" id="PF02230"/>
    </source>
</evidence>
<comment type="catalytic activity">
    <reaction evidence="9">
        <text>S-hexadecanoyl-L-cysteinyl-[protein] + H2O = L-cysteinyl-[protein] + hexadecanoate + H(+)</text>
        <dbReference type="Rhea" id="RHEA:19233"/>
        <dbReference type="Rhea" id="RHEA-COMP:10131"/>
        <dbReference type="Rhea" id="RHEA-COMP:11032"/>
        <dbReference type="ChEBI" id="CHEBI:7896"/>
        <dbReference type="ChEBI" id="CHEBI:15377"/>
        <dbReference type="ChEBI" id="CHEBI:15378"/>
        <dbReference type="ChEBI" id="CHEBI:29950"/>
        <dbReference type="ChEBI" id="CHEBI:74151"/>
        <dbReference type="EC" id="3.1.2.22"/>
    </reaction>
</comment>
<dbReference type="GO" id="GO:0006631">
    <property type="term" value="P:fatty acid metabolic process"/>
    <property type="evidence" value="ECO:0007669"/>
    <property type="project" value="UniProtKB-KW"/>
</dbReference>
<proteinExistence type="inferred from homology"/>